<keyword evidence="4" id="KW-1185">Reference proteome</keyword>
<dbReference type="Proteomes" id="UP000270743">
    <property type="component" value="Unassembled WGS sequence"/>
</dbReference>
<evidence type="ECO:0000256" key="2">
    <source>
        <dbReference type="SAM" id="Phobius"/>
    </source>
</evidence>
<feature type="compositionally biased region" description="Basic and acidic residues" evidence="1">
    <location>
        <begin position="223"/>
        <end position="239"/>
    </location>
</feature>
<organism evidence="3 4">
    <name type="scientific">Paracoccus haematequi</name>
    <dbReference type="NCBI Taxonomy" id="2491866"/>
    <lineage>
        <taxon>Bacteria</taxon>
        <taxon>Pseudomonadati</taxon>
        <taxon>Pseudomonadota</taxon>
        <taxon>Alphaproteobacteria</taxon>
        <taxon>Rhodobacterales</taxon>
        <taxon>Paracoccaceae</taxon>
        <taxon>Paracoccus</taxon>
    </lineage>
</organism>
<feature type="region of interest" description="Disordered" evidence="1">
    <location>
        <begin position="1"/>
        <end position="60"/>
    </location>
</feature>
<accession>A0A3S4GP75</accession>
<feature type="compositionally biased region" description="Basic and acidic residues" evidence="1">
    <location>
        <begin position="109"/>
        <end position="150"/>
    </location>
</feature>
<feature type="region of interest" description="Disordered" evidence="1">
    <location>
        <begin position="95"/>
        <end position="166"/>
    </location>
</feature>
<dbReference type="AlphaFoldDB" id="A0A3S4GP75"/>
<protein>
    <submittedName>
        <fullName evidence="3">Uncharacterized protein</fullName>
    </submittedName>
</protein>
<evidence type="ECO:0000313" key="4">
    <source>
        <dbReference type="Proteomes" id="UP000270743"/>
    </source>
</evidence>
<feature type="compositionally biased region" description="Basic and acidic residues" evidence="1">
    <location>
        <begin position="10"/>
        <end position="22"/>
    </location>
</feature>
<dbReference type="EMBL" id="UZWE01000036">
    <property type="protein sequence ID" value="VDS09351.1"/>
    <property type="molecule type" value="Genomic_DNA"/>
</dbReference>
<proteinExistence type="predicted"/>
<keyword evidence="2" id="KW-1133">Transmembrane helix</keyword>
<dbReference type="OrthoDB" id="7772402at2"/>
<dbReference type="RefSeq" id="WP_126154990.1">
    <property type="nucleotide sequence ID" value="NZ_UZWE01000036.1"/>
</dbReference>
<evidence type="ECO:0000256" key="1">
    <source>
        <dbReference type="SAM" id="MobiDB-lite"/>
    </source>
</evidence>
<name>A0A3S4GP75_9RHOB</name>
<feature type="region of interest" description="Disordered" evidence="1">
    <location>
        <begin position="215"/>
        <end position="239"/>
    </location>
</feature>
<gene>
    <name evidence="3" type="ORF">PARHAE_02552</name>
</gene>
<evidence type="ECO:0000313" key="3">
    <source>
        <dbReference type="EMBL" id="VDS09351.1"/>
    </source>
</evidence>
<keyword evidence="2" id="KW-0812">Transmembrane</keyword>
<reference evidence="3 4" key="1">
    <citation type="submission" date="2018-12" db="EMBL/GenBank/DDBJ databases">
        <authorList>
            <person name="Criscuolo A."/>
        </authorList>
    </citation>
    <scope>NUCLEOTIDE SEQUENCE [LARGE SCALE GENOMIC DNA]</scope>
    <source>
        <strain evidence="3">ACIP1116241</strain>
    </source>
</reference>
<keyword evidence="2" id="KW-0472">Membrane</keyword>
<feature type="transmembrane region" description="Helical" evidence="2">
    <location>
        <begin position="66"/>
        <end position="87"/>
    </location>
</feature>
<sequence length="239" mass="26175">MTPTPDDFNQDDRPMTEADRTSQTRFGPRPVPAGHHASQSRRVIPSGRVSPDGRSSYPAPSTGAKIALWGGVALGVAGGTAAAIFAIRKIAEAISDNEGPRPPHHARRDHAAPRFARLDEEEREAMRRRVRDQDRDDRQEVARLRAEAARRRPAPAAPRRKKENFAESLIETSTRLSQGLEGVAKSMAVAVESFRGVAGQATGIVQEFAGAADQLRSALRGDNPQEPRRPHDDDHTHRL</sequence>